<dbReference type="RefSeq" id="WP_131985803.1">
    <property type="nucleotide sequence ID" value="NZ_SMKL01000051.1"/>
</dbReference>
<gene>
    <name evidence="2" type="ORF">E1212_20320</name>
</gene>
<evidence type="ECO:0000256" key="1">
    <source>
        <dbReference type="SAM" id="Phobius"/>
    </source>
</evidence>
<keyword evidence="1" id="KW-0812">Transmembrane</keyword>
<name>A0A4R4RGZ7_9ACTN</name>
<organism evidence="2 3">
    <name type="scientific">Jiangella ureilytica</name>
    <dbReference type="NCBI Taxonomy" id="2530374"/>
    <lineage>
        <taxon>Bacteria</taxon>
        <taxon>Bacillati</taxon>
        <taxon>Actinomycetota</taxon>
        <taxon>Actinomycetes</taxon>
        <taxon>Jiangellales</taxon>
        <taxon>Jiangellaceae</taxon>
        <taxon>Jiangella</taxon>
    </lineage>
</organism>
<protein>
    <submittedName>
        <fullName evidence="2">DUF1304 domain-containing protein</fullName>
    </submittedName>
</protein>
<sequence>MTVVAWIFAVVAGVFHLAAFVMESILFDRPFVQRALVRDAGQSTGVRLWAFNQGFYNLALAAGALIGVVVWAADQETAGRTLVVFSCAAMTLAGIVLVASDRRLWRGAVGQALPPAIAIVAALAS</sequence>
<dbReference type="EMBL" id="SMKL01000051">
    <property type="protein sequence ID" value="TDC48721.1"/>
    <property type="molecule type" value="Genomic_DNA"/>
</dbReference>
<evidence type="ECO:0000313" key="3">
    <source>
        <dbReference type="Proteomes" id="UP000295621"/>
    </source>
</evidence>
<dbReference type="AlphaFoldDB" id="A0A4R4RGZ7"/>
<keyword evidence="1" id="KW-1133">Transmembrane helix</keyword>
<feature type="transmembrane region" description="Helical" evidence="1">
    <location>
        <begin position="78"/>
        <end position="99"/>
    </location>
</feature>
<dbReference type="InterPro" id="IPR009732">
    <property type="entry name" value="DUF1304"/>
</dbReference>
<feature type="transmembrane region" description="Helical" evidence="1">
    <location>
        <begin position="48"/>
        <end position="72"/>
    </location>
</feature>
<dbReference type="Pfam" id="PF06993">
    <property type="entry name" value="DUF1304"/>
    <property type="match status" value="1"/>
</dbReference>
<dbReference type="OrthoDB" id="9803832at2"/>
<accession>A0A4R4RGZ7</accession>
<dbReference type="Proteomes" id="UP000295621">
    <property type="component" value="Unassembled WGS sequence"/>
</dbReference>
<evidence type="ECO:0000313" key="2">
    <source>
        <dbReference type="EMBL" id="TDC48721.1"/>
    </source>
</evidence>
<comment type="caution">
    <text evidence="2">The sequence shown here is derived from an EMBL/GenBank/DDBJ whole genome shotgun (WGS) entry which is preliminary data.</text>
</comment>
<keyword evidence="1" id="KW-0472">Membrane</keyword>
<feature type="transmembrane region" description="Helical" evidence="1">
    <location>
        <begin position="6"/>
        <end position="27"/>
    </location>
</feature>
<reference evidence="2 3" key="1">
    <citation type="submission" date="2019-02" db="EMBL/GenBank/DDBJ databases">
        <title>Draft genome sequences of novel Actinobacteria.</title>
        <authorList>
            <person name="Sahin N."/>
            <person name="Ay H."/>
            <person name="Saygin H."/>
        </authorList>
    </citation>
    <scope>NUCLEOTIDE SEQUENCE [LARGE SCALE GENOMIC DNA]</scope>
    <source>
        <strain evidence="2 3">KC603</strain>
    </source>
</reference>
<proteinExistence type="predicted"/>
<keyword evidence="3" id="KW-1185">Reference proteome</keyword>